<dbReference type="RefSeq" id="WP_119341439.1">
    <property type="nucleotide sequence ID" value="NZ_BJXL01000020.1"/>
</dbReference>
<sequence length="80" mass="8880">MLNKVAATLGLLLLTGLLVYTSAYFFALGQALLNGFHIVLLGLMLWGWWGVWRGLRAWAGWALGVQVLLTVGLYIIYLNN</sequence>
<dbReference type="AlphaFoldDB" id="A0A511QZF9"/>
<evidence type="ECO:0000313" key="2">
    <source>
        <dbReference type="EMBL" id="GEM82765.1"/>
    </source>
</evidence>
<dbReference type="EMBL" id="BJXL01000020">
    <property type="protein sequence ID" value="GEM82765.1"/>
    <property type="molecule type" value="Genomic_DNA"/>
</dbReference>
<name>A0A511QZF9_9DEIN</name>
<keyword evidence="1" id="KW-0812">Transmembrane</keyword>
<evidence type="ECO:0000313" key="3">
    <source>
        <dbReference type="Proteomes" id="UP000321197"/>
    </source>
</evidence>
<gene>
    <name evidence="2" type="ORF">MHY01S_09310</name>
</gene>
<evidence type="ECO:0000256" key="1">
    <source>
        <dbReference type="SAM" id="Phobius"/>
    </source>
</evidence>
<accession>A0A511QZF9</accession>
<dbReference type="Proteomes" id="UP000321197">
    <property type="component" value="Unassembled WGS sequence"/>
</dbReference>
<keyword evidence="1" id="KW-1133">Transmembrane helix</keyword>
<proteinExistence type="predicted"/>
<reference evidence="2 3" key="1">
    <citation type="submission" date="2019-07" db="EMBL/GenBank/DDBJ databases">
        <title>Whole genome shotgun sequence of Meiothermus hypogaeus NBRC 106114.</title>
        <authorList>
            <person name="Hosoyama A."/>
            <person name="Uohara A."/>
            <person name="Ohji S."/>
            <person name="Ichikawa N."/>
        </authorList>
    </citation>
    <scope>NUCLEOTIDE SEQUENCE [LARGE SCALE GENOMIC DNA]</scope>
    <source>
        <strain evidence="2 3">NBRC 106114</strain>
    </source>
</reference>
<protein>
    <submittedName>
        <fullName evidence="2">Uncharacterized protein</fullName>
    </submittedName>
</protein>
<keyword evidence="1" id="KW-0472">Membrane</keyword>
<feature type="transmembrane region" description="Helical" evidence="1">
    <location>
        <begin position="58"/>
        <end position="77"/>
    </location>
</feature>
<feature type="transmembrane region" description="Helical" evidence="1">
    <location>
        <begin position="31"/>
        <end position="51"/>
    </location>
</feature>
<organism evidence="2 3">
    <name type="scientific">Meiothermus hypogaeus NBRC 106114</name>
    <dbReference type="NCBI Taxonomy" id="1227553"/>
    <lineage>
        <taxon>Bacteria</taxon>
        <taxon>Thermotogati</taxon>
        <taxon>Deinococcota</taxon>
        <taxon>Deinococci</taxon>
        <taxon>Thermales</taxon>
        <taxon>Thermaceae</taxon>
        <taxon>Meiothermus</taxon>
    </lineage>
</organism>
<comment type="caution">
    <text evidence="2">The sequence shown here is derived from an EMBL/GenBank/DDBJ whole genome shotgun (WGS) entry which is preliminary data.</text>
</comment>